<keyword evidence="2" id="KW-1185">Reference proteome</keyword>
<comment type="caution">
    <text evidence="1">The sequence shown here is derived from an EMBL/GenBank/DDBJ whole genome shotgun (WGS) entry which is preliminary data.</text>
</comment>
<sequence>MLTIYQNENVNAVAIELDIYKFKNEIDTLKKEFEENISKLKMKENYGLINYSLFTIQRKSQSVFTAEGKYDINHFVDQNDFNKISNKIDICFKSWYDFHNAIGGSINYVIDLLQKADPLWYAADALGNNLSHLNIDSIPELQVALQGGVLVCTLLGQLQNLKEYNSYSKAFVIQIFGKLTNIAESKDIILIMNSLEEAQRALNNVTSKWNNFISLKISKSKVNRVYDTVKTIYEIAYEKLMEYNRDIMWGTTCY</sequence>
<evidence type="ECO:0000313" key="2">
    <source>
        <dbReference type="Proteomes" id="UP000812267"/>
    </source>
</evidence>
<reference evidence="1" key="1">
    <citation type="submission" date="2021-06" db="EMBL/GenBank/DDBJ databases">
        <title>Novel Mycoplasma species detected in California sea lions (Zalophus californianus) from the USA.</title>
        <authorList>
            <person name="Volokhov D.V."/>
            <person name="Furtak V.A."/>
            <person name="Zagorodnyaya T.A."/>
        </authorList>
    </citation>
    <scope>NUCLEOTIDE SEQUENCE [LARGE SCALE GENOMIC DNA]</scope>
    <source>
        <strain evidence="1">CSL 4779</strain>
    </source>
</reference>
<proteinExistence type="predicted"/>
<evidence type="ECO:0000313" key="1">
    <source>
        <dbReference type="EMBL" id="MBU4693385.1"/>
    </source>
</evidence>
<accession>A0ABS6DQV6</accession>
<name>A0ABS6DQV6_9MOLU</name>
<gene>
    <name evidence="1" type="ORF">KQ878_00605</name>
</gene>
<dbReference type="Proteomes" id="UP000812267">
    <property type="component" value="Unassembled WGS sequence"/>
</dbReference>
<dbReference type="EMBL" id="JAHMHK010000001">
    <property type="protein sequence ID" value="MBU4693385.1"/>
    <property type="molecule type" value="Genomic_DNA"/>
</dbReference>
<protein>
    <submittedName>
        <fullName evidence="1">Uncharacterized protein</fullName>
    </submittedName>
</protein>
<organism evidence="1 2">
    <name type="scientific">Mycoplasma zalophidermidis</name>
    <dbReference type="NCBI Taxonomy" id="398174"/>
    <lineage>
        <taxon>Bacteria</taxon>
        <taxon>Bacillati</taxon>
        <taxon>Mycoplasmatota</taxon>
        <taxon>Mollicutes</taxon>
        <taxon>Mycoplasmataceae</taxon>
        <taxon>Mycoplasma</taxon>
    </lineage>
</organism>
<dbReference type="RefSeq" id="WP_216505180.1">
    <property type="nucleotide sequence ID" value="NZ_JAHMHJ010000001.1"/>
</dbReference>